<feature type="chain" id="PRO_5033001011" description="Secreted protein" evidence="1">
    <location>
        <begin position="32"/>
        <end position="130"/>
    </location>
</feature>
<comment type="caution">
    <text evidence="2">The sequence shown here is derived from an EMBL/GenBank/DDBJ whole genome shotgun (WGS) entry which is preliminary data.</text>
</comment>
<dbReference type="EMBL" id="NMUH01004529">
    <property type="protein sequence ID" value="MQM09966.1"/>
    <property type="molecule type" value="Genomic_DNA"/>
</dbReference>
<gene>
    <name evidence="2" type="ORF">Taro_042852</name>
</gene>
<dbReference type="Proteomes" id="UP000652761">
    <property type="component" value="Unassembled WGS sequence"/>
</dbReference>
<keyword evidence="1" id="KW-0732">Signal</keyword>
<organism evidence="2 3">
    <name type="scientific">Colocasia esculenta</name>
    <name type="common">Wild taro</name>
    <name type="synonym">Arum esculentum</name>
    <dbReference type="NCBI Taxonomy" id="4460"/>
    <lineage>
        <taxon>Eukaryota</taxon>
        <taxon>Viridiplantae</taxon>
        <taxon>Streptophyta</taxon>
        <taxon>Embryophyta</taxon>
        <taxon>Tracheophyta</taxon>
        <taxon>Spermatophyta</taxon>
        <taxon>Magnoliopsida</taxon>
        <taxon>Liliopsida</taxon>
        <taxon>Araceae</taxon>
        <taxon>Aroideae</taxon>
        <taxon>Colocasieae</taxon>
        <taxon>Colocasia</taxon>
    </lineage>
</organism>
<keyword evidence="3" id="KW-1185">Reference proteome</keyword>
<accession>A0A843WQM8</accession>
<sequence>MRRVLNTTTLVVAFLLPPLSVDVCMRAKCRALELPQALLDQGEAAVGFLRVIRGSGDAWGVFSPRGCRVERGKHRGISGLHVLREGGASALVMLMERIAHNYGTVEVCVVFLDTLTLVFELYVRLRERRQ</sequence>
<dbReference type="AlphaFoldDB" id="A0A843WQM8"/>
<evidence type="ECO:0008006" key="4">
    <source>
        <dbReference type="Google" id="ProtNLM"/>
    </source>
</evidence>
<name>A0A843WQM8_COLES</name>
<evidence type="ECO:0000313" key="3">
    <source>
        <dbReference type="Proteomes" id="UP000652761"/>
    </source>
</evidence>
<feature type="signal peptide" evidence="1">
    <location>
        <begin position="1"/>
        <end position="31"/>
    </location>
</feature>
<protein>
    <recommendedName>
        <fullName evidence="4">Secreted protein</fullName>
    </recommendedName>
</protein>
<evidence type="ECO:0000313" key="2">
    <source>
        <dbReference type="EMBL" id="MQM09966.1"/>
    </source>
</evidence>
<proteinExistence type="predicted"/>
<reference evidence="2" key="1">
    <citation type="submission" date="2017-07" db="EMBL/GenBank/DDBJ databases">
        <title>Taro Niue Genome Assembly and Annotation.</title>
        <authorList>
            <person name="Atibalentja N."/>
            <person name="Keating K."/>
            <person name="Fields C.J."/>
        </authorList>
    </citation>
    <scope>NUCLEOTIDE SEQUENCE</scope>
    <source>
        <strain evidence="2">Niue_2</strain>
        <tissue evidence="2">Leaf</tissue>
    </source>
</reference>
<evidence type="ECO:0000256" key="1">
    <source>
        <dbReference type="SAM" id="SignalP"/>
    </source>
</evidence>